<feature type="domain" description="Large ribosomal subunit protein bL12 C-terminal" evidence="13">
    <location>
        <begin position="127"/>
        <end position="194"/>
    </location>
</feature>
<dbReference type="GO" id="GO:0003735">
    <property type="term" value="F:structural constituent of ribosome"/>
    <property type="evidence" value="ECO:0007669"/>
    <property type="project" value="InterPro"/>
</dbReference>
<accession>A0A8S3Z037</accession>
<evidence type="ECO:0000313" key="15">
    <source>
        <dbReference type="EMBL" id="CAG5122847.1"/>
    </source>
</evidence>
<keyword evidence="8" id="KW-0496">Mitochondrion</keyword>
<keyword evidence="3" id="KW-1017">Isopeptide bond</keyword>
<dbReference type="Proteomes" id="UP000678393">
    <property type="component" value="Unassembled WGS sequence"/>
</dbReference>
<dbReference type="AlphaFoldDB" id="A0A8S3Z037"/>
<gene>
    <name evidence="15" type="ORF">CUNI_LOCUS8405</name>
</gene>
<dbReference type="GO" id="GO:0005743">
    <property type="term" value="C:mitochondrial inner membrane"/>
    <property type="evidence" value="ECO:0007669"/>
    <property type="project" value="UniProtKB-ARBA"/>
</dbReference>
<organism evidence="15 16">
    <name type="scientific">Candidula unifasciata</name>
    <dbReference type="NCBI Taxonomy" id="100452"/>
    <lineage>
        <taxon>Eukaryota</taxon>
        <taxon>Metazoa</taxon>
        <taxon>Spiralia</taxon>
        <taxon>Lophotrochozoa</taxon>
        <taxon>Mollusca</taxon>
        <taxon>Gastropoda</taxon>
        <taxon>Heterobranchia</taxon>
        <taxon>Euthyneura</taxon>
        <taxon>Panpulmonata</taxon>
        <taxon>Eupulmonata</taxon>
        <taxon>Stylommatophora</taxon>
        <taxon>Helicina</taxon>
        <taxon>Helicoidea</taxon>
        <taxon>Geomitridae</taxon>
        <taxon>Candidula</taxon>
    </lineage>
</organism>
<dbReference type="GO" id="GO:0006412">
    <property type="term" value="P:translation"/>
    <property type="evidence" value="ECO:0007669"/>
    <property type="project" value="InterPro"/>
</dbReference>
<keyword evidence="6" id="KW-0689">Ribosomal protein</keyword>
<name>A0A8S3Z037_9EUPU</name>
<keyword evidence="4" id="KW-0832">Ubl conjugation</keyword>
<comment type="function">
    <text evidence="10">As a component of the mitochondrial large ribosomal subunit, plays a role in mitochondrial translation. When present in mitochondria as a free protein not associated with the ribosome, associates with mitochondrial RNA polymerase POLRMT to activate transcription. Required for POLRMT stability.</text>
</comment>
<dbReference type="EMBL" id="CAJHNH020001376">
    <property type="protein sequence ID" value="CAG5122847.1"/>
    <property type="molecule type" value="Genomic_DNA"/>
</dbReference>
<keyword evidence="7" id="KW-0007">Acetylation</keyword>
<comment type="similarity">
    <text evidence="2">Belongs to the bacterial ribosomal protein bL12 family.</text>
</comment>
<dbReference type="GO" id="GO:0003729">
    <property type="term" value="F:mRNA binding"/>
    <property type="evidence" value="ECO:0007669"/>
    <property type="project" value="TreeGrafter"/>
</dbReference>
<reference evidence="15" key="1">
    <citation type="submission" date="2021-04" db="EMBL/GenBank/DDBJ databases">
        <authorList>
            <consortium name="Molecular Ecology Group"/>
        </authorList>
    </citation>
    <scope>NUCLEOTIDE SEQUENCE</scope>
</reference>
<dbReference type="PANTHER" id="PTHR45987:SF4">
    <property type="entry name" value="LARGE RIBOSOMAL SUBUNIT PROTEIN BL12M"/>
    <property type="match status" value="1"/>
</dbReference>
<keyword evidence="9" id="KW-0687">Ribonucleoprotein</keyword>
<dbReference type="FunFam" id="1.20.5.710:FF:000006">
    <property type="entry name" value="39S ribosomal protein L12, mitochondrial"/>
    <property type="match status" value="1"/>
</dbReference>
<evidence type="ECO:0000256" key="4">
    <source>
        <dbReference type="ARBA" id="ARBA00022843"/>
    </source>
</evidence>
<evidence type="ECO:0000259" key="13">
    <source>
        <dbReference type="Pfam" id="PF00542"/>
    </source>
</evidence>
<dbReference type="InterPro" id="IPR036235">
    <property type="entry name" value="Ribosomal_bL12_oligo_N_sf"/>
</dbReference>
<evidence type="ECO:0000313" key="16">
    <source>
        <dbReference type="Proteomes" id="UP000678393"/>
    </source>
</evidence>
<dbReference type="OrthoDB" id="250175at2759"/>
<comment type="caution">
    <text evidence="15">The sequence shown here is derived from an EMBL/GenBank/DDBJ whole genome shotgun (WGS) entry which is preliminary data.</text>
</comment>
<dbReference type="Gene3D" id="3.30.1390.10">
    <property type="match status" value="1"/>
</dbReference>
<proteinExistence type="inferred from homology"/>
<dbReference type="InterPro" id="IPR000206">
    <property type="entry name" value="Ribosomal_bL12"/>
</dbReference>
<dbReference type="InterPro" id="IPR013823">
    <property type="entry name" value="Ribosomal_bL12_C"/>
</dbReference>
<evidence type="ECO:0000256" key="2">
    <source>
        <dbReference type="ARBA" id="ARBA00007197"/>
    </source>
</evidence>
<sequence>MQATTKVLFDTKCLNYCRRLICRNVLPAMSPQVIQVQHQSCKYSTAAADILPPPESDISKKLYPPKIQKLVEDISHLTLLEVADLNELLKKTLNIRDAPIMAMAAAAAAPKVEEEVEVAPQREKVNFTVKLVNFQADKKVQLIKEVKNLLEGVNLVQAKKFVESLPQVVKADITKEEAEKLKESLVAVGAEVVVE</sequence>
<dbReference type="Gene3D" id="1.20.5.710">
    <property type="entry name" value="Single helix bin"/>
    <property type="match status" value="1"/>
</dbReference>
<protein>
    <recommendedName>
        <fullName evidence="11">Large ribosomal subunit protein bL12m</fullName>
    </recommendedName>
    <alternativeName>
        <fullName evidence="12">39S ribosomal protein L12, mitochondrial</fullName>
    </alternativeName>
</protein>
<evidence type="ECO:0000256" key="6">
    <source>
        <dbReference type="ARBA" id="ARBA00022980"/>
    </source>
</evidence>
<evidence type="ECO:0000256" key="1">
    <source>
        <dbReference type="ARBA" id="ARBA00004173"/>
    </source>
</evidence>
<evidence type="ECO:0000259" key="14">
    <source>
        <dbReference type="Pfam" id="PF16320"/>
    </source>
</evidence>
<dbReference type="FunFam" id="3.30.1390.10:FF:000001">
    <property type="entry name" value="50S ribosomal protein L7/L12"/>
    <property type="match status" value="1"/>
</dbReference>
<dbReference type="HAMAP" id="MF_00368">
    <property type="entry name" value="Ribosomal_bL12"/>
    <property type="match status" value="1"/>
</dbReference>
<keyword evidence="5" id="KW-0809">Transit peptide</keyword>
<evidence type="ECO:0000256" key="8">
    <source>
        <dbReference type="ARBA" id="ARBA00023128"/>
    </source>
</evidence>
<dbReference type="SUPFAM" id="SSF48300">
    <property type="entry name" value="Ribosomal protein L7/12, oligomerisation (N-terminal) domain"/>
    <property type="match status" value="1"/>
</dbReference>
<dbReference type="InterPro" id="IPR008932">
    <property type="entry name" value="Ribosomal_bL12_oligo"/>
</dbReference>
<dbReference type="GO" id="GO:0005762">
    <property type="term" value="C:mitochondrial large ribosomal subunit"/>
    <property type="evidence" value="ECO:0007669"/>
    <property type="project" value="TreeGrafter"/>
</dbReference>
<evidence type="ECO:0000256" key="11">
    <source>
        <dbReference type="ARBA" id="ARBA00072684"/>
    </source>
</evidence>
<feature type="domain" description="Large ribosomal subunit protein bL12 oligomerization" evidence="14">
    <location>
        <begin position="66"/>
        <end position="109"/>
    </location>
</feature>
<dbReference type="SUPFAM" id="SSF54736">
    <property type="entry name" value="ClpS-like"/>
    <property type="match status" value="1"/>
</dbReference>
<evidence type="ECO:0000256" key="12">
    <source>
        <dbReference type="ARBA" id="ARBA00075329"/>
    </source>
</evidence>
<evidence type="ECO:0000256" key="9">
    <source>
        <dbReference type="ARBA" id="ARBA00023274"/>
    </source>
</evidence>
<evidence type="ECO:0000256" key="10">
    <source>
        <dbReference type="ARBA" id="ARBA00058301"/>
    </source>
</evidence>
<dbReference type="PANTHER" id="PTHR45987">
    <property type="entry name" value="39S RIBOSOMAL PROTEIN L12"/>
    <property type="match status" value="1"/>
</dbReference>
<evidence type="ECO:0000256" key="5">
    <source>
        <dbReference type="ARBA" id="ARBA00022946"/>
    </source>
</evidence>
<comment type="subcellular location">
    <subcellularLocation>
        <location evidence="1">Mitochondrion</location>
    </subcellularLocation>
</comment>
<evidence type="ECO:0000256" key="7">
    <source>
        <dbReference type="ARBA" id="ARBA00022990"/>
    </source>
</evidence>
<dbReference type="Pfam" id="PF16320">
    <property type="entry name" value="Ribosomal_L12_N"/>
    <property type="match status" value="1"/>
</dbReference>
<dbReference type="InterPro" id="IPR014719">
    <property type="entry name" value="Ribosomal_bL12_C/ClpS-like"/>
</dbReference>
<evidence type="ECO:0000256" key="3">
    <source>
        <dbReference type="ARBA" id="ARBA00022499"/>
    </source>
</evidence>
<dbReference type="Pfam" id="PF00542">
    <property type="entry name" value="Ribosomal_L12"/>
    <property type="match status" value="1"/>
</dbReference>
<keyword evidence="16" id="KW-1185">Reference proteome</keyword>